<proteinExistence type="predicted"/>
<accession>A0A8E7AWL5</accession>
<name>A0A8E7AWL5_9EURY</name>
<dbReference type="EMBL" id="CP075546">
    <property type="protein sequence ID" value="QVV87619.1"/>
    <property type="molecule type" value="Genomic_DNA"/>
</dbReference>
<evidence type="ECO:0000313" key="2">
    <source>
        <dbReference type="Proteomes" id="UP000680656"/>
    </source>
</evidence>
<keyword evidence="2" id="KW-1185">Reference proteome</keyword>
<evidence type="ECO:0000313" key="1">
    <source>
        <dbReference type="EMBL" id="QVV87619.1"/>
    </source>
</evidence>
<sequence length="107" mass="12477">MTVTPPEKRQIRPCSACAFFVFTSDTGEGRCNLGKDEKPGSDERRWELSEISDFIHWPCMYNLTPEEIEVSVDSWVKSLVNESLRFRTSVQTRRSISTNRRKGNRKY</sequence>
<dbReference type="AlphaFoldDB" id="A0A8E7AWL5"/>
<organism evidence="1 2">
    <name type="scientific">Methanospirillum purgamenti</name>
    <dbReference type="NCBI Taxonomy" id="2834276"/>
    <lineage>
        <taxon>Archaea</taxon>
        <taxon>Methanobacteriati</taxon>
        <taxon>Methanobacteriota</taxon>
        <taxon>Stenosarchaea group</taxon>
        <taxon>Methanomicrobia</taxon>
        <taxon>Methanomicrobiales</taxon>
        <taxon>Methanospirillaceae</taxon>
        <taxon>Methanospirillum</taxon>
    </lineage>
</organism>
<dbReference type="Proteomes" id="UP000680656">
    <property type="component" value="Chromosome"/>
</dbReference>
<reference evidence="1 2" key="1">
    <citation type="submission" date="2021-05" db="EMBL/GenBank/DDBJ databases">
        <title>A novel Methanospirillum isolate from a pyrite-forming mixed culture.</title>
        <authorList>
            <person name="Bunk B."/>
            <person name="Sproer C."/>
            <person name="Spring S."/>
            <person name="Pester M."/>
        </authorList>
    </citation>
    <scope>NUCLEOTIDE SEQUENCE [LARGE SCALE GENOMIC DNA]</scope>
    <source>
        <strain evidence="1 2">J.3.6.1-F.2.7.3</strain>
    </source>
</reference>
<protein>
    <submittedName>
        <fullName evidence="1">Uncharacterized protein</fullName>
    </submittedName>
</protein>
<dbReference type="GeneID" id="65565324"/>
<dbReference type="KEGG" id="mrtj:KHC33_09600"/>
<gene>
    <name evidence="1" type="ORF">KHC33_09600</name>
</gene>
<dbReference type="RefSeq" id="WP_214418439.1">
    <property type="nucleotide sequence ID" value="NZ_CP075546.1"/>
</dbReference>